<dbReference type="InterPro" id="IPR003395">
    <property type="entry name" value="RecF/RecN/SMC_N"/>
</dbReference>
<comment type="similarity">
    <text evidence="2">Belongs to the RecF family.</text>
</comment>
<dbReference type="GO" id="GO:0006260">
    <property type="term" value="P:DNA replication"/>
    <property type="evidence" value="ECO:0007669"/>
    <property type="project" value="UniProtKB-KW"/>
</dbReference>
<dbReference type="InterPro" id="IPR042174">
    <property type="entry name" value="RecF_2"/>
</dbReference>
<dbReference type="Gene3D" id="3.40.50.300">
    <property type="entry name" value="P-loop containing nucleotide triphosphate hydrolases"/>
    <property type="match status" value="1"/>
</dbReference>
<comment type="subcellular location">
    <subcellularLocation>
        <location evidence="1">Cytoplasm</location>
    </subcellularLocation>
</comment>
<keyword evidence="8" id="KW-0238">DNA-binding</keyword>
<dbReference type="InterPro" id="IPR027417">
    <property type="entry name" value="P-loop_NTPase"/>
</dbReference>
<dbReference type="EMBL" id="CAEZUP010000126">
    <property type="protein sequence ID" value="CAB4623774.1"/>
    <property type="molecule type" value="Genomic_DNA"/>
</dbReference>
<evidence type="ECO:0000256" key="7">
    <source>
        <dbReference type="ARBA" id="ARBA00022840"/>
    </source>
</evidence>
<evidence type="ECO:0000259" key="9">
    <source>
        <dbReference type="Pfam" id="PF02463"/>
    </source>
</evidence>
<proteinExistence type="inferred from homology"/>
<protein>
    <recommendedName>
        <fullName evidence="3">DNA replication and repair protein RecF</fullName>
    </recommendedName>
</protein>
<evidence type="ECO:0000256" key="4">
    <source>
        <dbReference type="ARBA" id="ARBA00022490"/>
    </source>
</evidence>
<dbReference type="GO" id="GO:0006302">
    <property type="term" value="P:double-strand break repair"/>
    <property type="evidence" value="ECO:0007669"/>
    <property type="project" value="TreeGrafter"/>
</dbReference>
<dbReference type="AlphaFoldDB" id="A0A6J6IH18"/>
<evidence type="ECO:0000256" key="1">
    <source>
        <dbReference type="ARBA" id="ARBA00004496"/>
    </source>
</evidence>
<evidence type="ECO:0000256" key="8">
    <source>
        <dbReference type="ARBA" id="ARBA00023125"/>
    </source>
</evidence>
<dbReference type="PROSITE" id="PS00617">
    <property type="entry name" value="RECF_1"/>
    <property type="match status" value="1"/>
</dbReference>
<keyword evidence="7" id="KW-0067">ATP-binding</keyword>
<organism evidence="10">
    <name type="scientific">freshwater metagenome</name>
    <dbReference type="NCBI Taxonomy" id="449393"/>
    <lineage>
        <taxon>unclassified sequences</taxon>
        <taxon>metagenomes</taxon>
        <taxon>ecological metagenomes</taxon>
    </lineage>
</organism>
<dbReference type="GO" id="GO:0005737">
    <property type="term" value="C:cytoplasm"/>
    <property type="evidence" value="ECO:0007669"/>
    <property type="project" value="UniProtKB-SubCell"/>
</dbReference>
<dbReference type="GO" id="GO:0003697">
    <property type="term" value="F:single-stranded DNA binding"/>
    <property type="evidence" value="ECO:0007669"/>
    <property type="project" value="InterPro"/>
</dbReference>
<dbReference type="PROSITE" id="PS00618">
    <property type="entry name" value="RECF_2"/>
    <property type="match status" value="1"/>
</dbReference>
<reference evidence="10" key="1">
    <citation type="submission" date="2020-05" db="EMBL/GenBank/DDBJ databases">
        <authorList>
            <person name="Chiriac C."/>
            <person name="Salcher M."/>
            <person name="Ghai R."/>
            <person name="Kavagutti S V."/>
        </authorList>
    </citation>
    <scope>NUCLEOTIDE SEQUENCE</scope>
</reference>
<evidence type="ECO:0000313" key="10">
    <source>
        <dbReference type="EMBL" id="CAB4623774.1"/>
    </source>
</evidence>
<evidence type="ECO:0000256" key="5">
    <source>
        <dbReference type="ARBA" id="ARBA00022705"/>
    </source>
</evidence>
<dbReference type="GO" id="GO:0000731">
    <property type="term" value="P:DNA synthesis involved in DNA repair"/>
    <property type="evidence" value="ECO:0007669"/>
    <property type="project" value="TreeGrafter"/>
</dbReference>
<evidence type="ECO:0000256" key="6">
    <source>
        <dbReference type="ARBA" id="ARBA00022741"/>
    </source>
</evidence>
<dbReference type="InterPro" id="IPR001238">
    <property type="entry name" value="DNA-binding_RecF"/>
</dbReference>
<keyword evidence="4" id="KW-0963">Cytoplasm</keyword>
<evidence type="ECO:0000256" key="3">
    <source>
        <dbReference type="ARBA" id="ARBA00020170"/>
    </source>
</evidence>
<dbReference type="PANTHER" id="PTHR32182:SF0">
    <property type="entry name" value="DNA REPLICATION AND REPAIR PROTEIN RECF"/>
    <property type="match status" value="1"/>
</dbReference>
<feature type="domain" description="RecF/RecN/SMC N-terminal" evidence="9">
    <location>
        <begin position="3"/>
        <end position="326"/>
    </location>
</feature>
<dbReference type="GO" id="GO:0005524">
    <property type="term" value="F:ATP binding"/>
    <property type="evidence" value="ECO:0007669"/>
    <property type="project" value="UniProtKB-KW"/>
</dbReference>
<dbReference type="HAMAP" id="MF_00365">
    <property type="entry name" value="RecF"/>
    <property type="match status" value="1"/>
</dbReference>
<accession>A0A6J6IH18</accession>
<evidence type="ECO:0000256" key="2">
    <source>
        <dbReference type="ARBA" id="ARBA00008016"/>
    </source>
</evidence>
<keyword evidence="6" id="KW-0547">Nucleotide-binding</keyword>
<dbReference type="SUPFAM" id="SSF52540">
    <property type="entry name" value="P-loop containing nucleoside triphosphate hydrolases"/>
    <property type="match status" value="1"/>
</dbReference>
<keyword evidence="5" id="KW-0235">DNA replication</keyword>
<dbReference type="InterPro" id="IPR018078">
    <property type="entry name" value="DNA-binding_RecF_CS"/>
</dbReference>
<name>A0A6J6IH18_9ZZZZ</name>
<dbReference type="NCBIfam" id="TIGR00611">
    <property type="entry name" value="recf"/>
    <property type="match status" value="1"/>
</dbReference>
<sequence length="359" mass="38504">MQLRQLWLTDFRSYPSTELTFAPGLTALLGANGQGKTNVMEAVGYLATLSSFRGAPNDALVRAGAPMAIVRAEGEREGRSLLIEAEITTTGRGRVQVNKQRLTRARDLLGALRVSVFAPDDLELVKGGPAERRRYLDDTLVSRRPAFDALRTDLERVLKQRNALLRQAGGRLTPEIETTLVVWDSKLVEAGEALAAARSDLVAELAPALTEAYNQVAGAPATVDAAYDAPWRSIGLAEALLAARRDEIRRGVSLVGPHRDDLRLTLNGLPARTHASQGEQRSVSLALRLSAHRVVTEATGSAPILLLDDVFSELDPDRSAALLEHLPTGQTILSSAAGLPPGASPELVLRVEHGAVHPA</sequence>
<dbReference type="PANTHER" id="PTHR32182">
    <property type="entry name" value="DNA REPLICATION AND REPAIR PROTEIN RECF"/>
    <property type="match status" value="1"/>
</dbReference>
<gene>
    <name evidence="10" type="ORF">UFOPK1835_01999</name>
</gene>
<dbReference type="Pfam" id="PF02463">
    <property type="entry name" value="SMC_N"/>
    <property type="match status" value="1"/>
</dbReference>
<dbReference type="Gene3D" id="1.20.1050.90">
    <property type="entry name" value="RecF/RecN/SMC, N-terminal domain"/>
    <property type="match status" value="1"/>
</dbReference>